<keyword evidence="6" id="KW-0653">Protein transport</keyword>
<dbReference type="PANTHER" id="PTHR10663">
    <property type="entry name" value="GUANYL-NUCLEOTIDE EXCHANGE FACTOR"/>
    <property type="match status" value="1"/>
</dbReference>
<dbReference type="PANTHER" id="PTHR10663:SF312">
    <property type="entry name" value="BREFELDIN A-INHIBITED GUANINE NUCLEOTIDE-EXCHANGE PROTEIN 5"/>
    <property type="match status" value="1"/>
</dbReference>
<dbReference type="GO" id="GO:0005085">
    <property type="term" value="F:guanyl-nucleotide exchange factor activity"/>
    <property type="evidence" value="ECO:0007669"/>
    <property type="project" value="UniProtKB-KW"/>
</dbReference>
<dbReference type="GO" id="GO:0016020">
    <property type="term" value="C:membrane"/>
    <property type="evidence" value="ECO:0007669"/>
    <property type="project" value="UniProtKB-SubCell"/>
</dbReference>
<dbReference type="Pfam" id="PF12783">
    <property type="entry name" value="Sec7-like_HUS"/>
    <property type="match status" value="1"/>
</dbReference>
<dbReference type="EMBL" id="RXIC02000026">
    <property type="protein sequence ID" value="KAB1204826.1"/>
    <property type="molecule type" value="Genomic_DNA"/>
</dbReference>
<dbReference type="OrthoDB" id="430364at2759"/>
<evidence type="ECO:0000256" key="5">
    <source>
        <dbReference type="ARBA" id="ARBA00022658"/>
    </source>
</evidence>
<evidence type="ECO:0000256" key="3">
    <source>
        <dbReference type="ARBA" id="ARBA00022448"/>
    </source>
</evidence>
<dbReference type="SUPFAM" id="SSF48371">
    <property type="entry name" value="ARM repeat"/>
    <property type="match status" value="1"/>
</dbReference>
<keyword evidence="3" id="KW-0813">Transport</keyword>
<dbReference type="GO" id="GO:0032012">
    <property type="term" value="P:regulation of ARF protein signal transduction"/>
    <property type="evidence" value="ECO:0007669"/>
    <property type="project" value="InterPro"/>
</dbReference>
<dbReference type="InterPro" id="IPR016024">
    <property type="entry name" value="ARM-type_fold"/>
</dbReference>
<comment type="subcellular location">
    <subcellularLocation>
        <location evidence="2">Cytoplasm</location>
        <location evidence="2">Cytosol</location>
    </subcellularLocation>
    <subcellularLocation>
        <location evidence="1">Membrane</location>
        <topology evidence="1">Peripheral membrane protein</topology>
        <orientation evidence="1">Cytoplasmic side</orientation>
    </subcellularLocation>
</comment>
<name>A0A6A1UXJ7_9ROSI</name>
<dbReference type="FunFam" id="1.10.1000.11:FF:000006">
    <property type="entry name" value="HOPM interactor 7"/>
    <property type="match status" value="1"/>
</dbReference>
<dbReference type="GO" id="GO:0005829">
    <property type="term" value="C:cytosol"/>
    <property type="evidence" value="ECO:0007669"/>
    <property type="project" value="UniProtKB-SubCell"/>
</dbReference>
<comment type="caution">
    <text evidence="10">The sequence shown here is derived from an EMBL/GenBank/DDBJ whole genome shotgun (WGS) entry which is preliminary data.</text>
</comment>
<dbReference type="Gene3D" id="1.10.1000.11">
    <property type="entry name" value="Arf Nucleotide-binding Site Opener,domain 2"/>
    <property type="match status" value="1"/>
</dbReference>
<evidence type="ECO:0000313" key="11">
    <source>
        <dbReference type="Proteomes" id="UP000516437"/>
    </source>
</evidence>
<proteinExistence type="predicted"/>
<protein>
    <submittedName>
        <fullName evidence="10">Brefeldin A-inhibited guanine nucleotide-exchange protein 5</fullName>
    </submittedName>
</protein>
<evidence type="ECO:0000256" key="1">
    <source>
        <dbReference type="ARBA" id="ARBA00004287"/>
    </source>
</evidence>
<dbReference type="Gene3D" id="1.10.220.20">
    <property type="match status" value="1"/>
</dbReference>
<sequence length="1332" mass="147831">MAGGAAGGFVSRAFESMLKECSAKKYPDLQKAIQTYLDNTKEVNQTQLSVSSDTDQAPSLPGDDSSLETDSGAAKGGTEPAHSQTVPHTTEKAHHVGPPVGTTGTLTSVLSSAGHSLEGAQAELVLNPLQLAFETKNLKIIEPALDCLHKLIAYDHLEGDPGLDGGRNGPQFTEILNMICNCVDNSSSDSTILQVLKVLLTAVSSTKFRAHGEPLLAVIRVCYNIALNSKSPVNQATSKAMLTQMISIIFRRMETDPSLEAVLDKAVHIEDGKKITRGIDLESMSVAQRDALLVFRTLCKMGMKEDSDEVTTKTRILSLELLQGLLEGVSYSFTKNFHFIDAVKAYLSYDLLRASVSQSSVIFQYATGIFSVLLLRFREILKAEIGIFFPLIVLRSLDGVECPVNQKLSVLRMLEKVCREPQMLVDIFVNYDCDLEAPNLFERLVTTLSRIAQGTQNVDPNSVAVSQTTSIKGSSLQCLLNVLKSLVDWERSHRESEKQTEGIRSSEEKVSAKETLEIKIREDITSAFEKAKAHKSTMEAAVSEFNRHPVKGIEYLISNKLVENTPVSVAQFLRSTHSLDKAMVGDYLGQHEEFPLSVMHAYVDCMKLSGMKFHSAIREFLKGFRLPGEAQKIDRIMEKFAERYCADNPGLFKNADTAYVLAYAVIMLNTDAHNPMVWPKMSKLDFIRMNAMNDAEECAPTELLEEIYDSIVNQEIKMKDDSAGIEKSSRQKPEGEERGRLVGILNLALPRRKSLADTKSESEAIIKQTQAKFRSQGAKRGVFYTSQQIELVRPMVEAVGWPLLATFSVTMEEGENKPRVVLCMEGFKAGIHITHVLGMDTMRYAFLTSLVRFTFLHAPKEMRSKNMEALRTLLALCDSETDSLQDTWNAVLECVSRLEFITSTPSIAATVMHGSNQISRDSLLQSLRELAGKPAEQVFVNSVKLPSDSIVEFFTALCGVSAEELKQTPARVFSLQKLVEISYYNMARIRMCFRVETKDFQVSVSDSGAAGRYVVVTEYGERSRRGVITIPEGSDGDGWKSLVECFQEVIDHLGRSRKGQVFVGTGGRREGVSFADAVNLGPSAVISGFLNSRPAVTVAGSEKWSRAEKIKSHAVQAYWVPEWRGRCGPCEEEWAQGVVQRGRGQWVFLPSFLEVPPCDNMLNVEGEVDFSEALVVWARIWSVLANHFISAGSHHDEKIAMYAIDSLRQLGMKYLERAELANFTFQNDILKPFVVLMRNTRSESIRSLIVDCIVQACLLVQMIKSKVGSIKSGWRSVFMIFTAAADDELESIVDSAFENVEQGENFFFFPQSSLSFYVDVSPLIANYSIPNT</sequence>
<evidence type="ECO:0000256" key="7">
    <source>
        <dbReference type="ARBA" id="ARBA00023136"/>
    </source>
</evidence>
<dbReference type="SUPFAM" id="SSF48425">
    <property type="entry name" value="Sec7 domain"/>
    <property type="match status" value="1"/>
</dbReference>
<feature type="domain" description="SEC7" evidence="9">
    <location>
        <begin position="527"/>
        <end position="714"/>
    </location>
</feature>
<feature type="compositionally biased region" description="Low complexity" evidence="8">
    <location>
        <begin position="96"/>
        <end position="107"/>
    </location>
</feature>
<dbReference type="Pfam" id="PF01369">
    <property type="entry name" value="Sec7"/>
    <property type="match status" value="1"/>
</dbReference>
<dbReference type="InterPro" id="IPR032691">
    <property type="entry name" value="Mon2/Sec7/BIG1-like_HUS"/>
</dbReference>
<evidence type="ECO:0000256" key="4">
    <source>
        <dbReference type="ARBA" id="ARBA00022490"/>
    </source>
</evidence>
<feature type="region of interest" description="Disordered" evidence="8">
    <location>
        <begin position="46"/>
        <end position="107"/>
    </location>
</feature>
<keyword evidence="11" id="KW-1185">Reference proteome</keyword>
<gene>
    <name evidence="10" type="ORF">CJ030_MR8G007180</name>
</gene>
<dbReference type="Pfam" id="PF16213">
    <property type="entry name" value="DCB"/>
    <property type="match status" value="1"/>
</dbReference>
<dbReference type="Pfam" id="PF09324">
    <property type="entry name" value="Sec7-like_HDS"/>
    <property type="match status" value="1"/>
</dbReference>
<keyword evidence="4" id="KW-0963">Cytoplasm</keyword>
<dbReference type="GO" id="GO:0005802">
    <property type="term" value="C:trans-Golgi network"/>
    <property type="evidence" value="ECO:0007669"/>
    <property type="project" value="TreeGrafter"/>
</dbReference>
<evidence type="ECO:0000259" key="9">
    <source>
        <dbReference type="PROSITE" id="PS50190"/>
    </source>
</evidence>
<evidence type="ECO:0000313" key="10">
    <source>
        <dbReference type="EMBL" id="KAB1204826.1"/>
    </source>
</evidence>
<dbReference type="InterPro" id="IPR035999">
    <property type="entry name" value="Sec7_dom_sf"/>
</dbReference>
<keyword evidence="5" id="KW-0344">Guanine-nucleotide releasing factor</keyword>
<evidence type="ECO:0000256" key="8">
    <source>
        <dbReference type="SAM" id="MobiDB-lite"/>
    </source>
</evidence>
<feature type="compositionally biased region" description="Polar residues" evidence="8">
    <location>
        <begin position="46"/>
        <end position="57"/>
    </location>
</feature>
<dbReference type="GO" id="GO:0015031">
    <property type="term" value="P:protein transport"/>
    <property type="evidence" value="ECO:0007669"/>
    <property type="project" value="UniProtKB-KW"/>
</dbReference>
<dbReference type="InterPro" id="IPR032629">
    <property type="entry name" value="DCB_dom"/>
</dbReference>
<evidence type="ECO:0000256" key="6">
    <source>
        <dbReference type="ARBA" id="ARBA00022927"/>
    </source>
</evidence>
<accession>A0A6A1UXJ7</accession>
<dbReference type="Proteomes" id="UP000516437">
    <property type="component" value="Chromosome 8"/>
</dbReference>
<reference evidence="10 11" key="1">
    <citation type="journal article" date="2019" name="Plant Biotechnol. J.">
        <title>The red bayberry genome and genetic basis of sex determination.</title>
        <authorList>
            <person name="Jia H.M."/>
            <person name="Jia H.J."/>
            <person name="Cai Q.L."/>
            <person name="Wang Y."/>
            <person name="Zhao H.B."/>
            <person name="Yang W.F."/>
            <person name="Wang G.Y."/>
            <person name="Li Y.H."/>
            <person name="Zhan D.L."/>
            <person name="Shen Y.T."/>
            <person name="Niu Q.F."/>
            <person name="Chang L."/>
            <person name="Qiu J."/>
            <person name="Zhao L."/>
            <person name="Xie H.B."/>
            <person name="Fu W.Y."/>
            <person name="Jin J."/>
            <person name="Li X.W."/>
            <person name="Jiao Y."/>
            <person name="Zhou C.C."/>
            <person name="Tu T."/>
            <person name="Chai C.Y."/>
            <person name="Gao J.L."/>
            <person name="Fan L.J."/>
            <person name="van de Weg E."/>
            <person name="Wang J.Y."/>
            <person name="Gao Z.S."/>
        </authorList>
    </citation>
    <scope>NUCLEOTIDE SEQUENCE [LARGE SCALE GENOMIC DNA]</scope>
    <source>
        <tissue evidence="10">Leaves</tissue>
    </source>
</reference>
<dbReference type="SMART" id="SM00222">
    <property type="entry name" value="Sec7"/>
    <property type="match status" value="1"/>
</dbReference>
<organism evidence="10 11">
    <name type="scientific">Morella rubra</name>
    <name type="common">Chinese bayberry</name>
    <dbReference type="NCBI Taxonomy" id="262757"/>
    <lineage>
        <taxon>Eukaryota</taxon>
        <taxon>Viridiplantae</taxon>
        <taxon>Streptophyta</taxon>
        <taxon>Embryophyta</taxon>
        <taxon>Tracheophyta</taxon>
        <taxon>Spermatophyta</taxon>
        <taxon>Magnoliopsida</taxon>
        <taxon>eudicotyledons</taxon>
        <taxon>Gunneridae</taxon>
        <taxon>Pentapetalae</taxon>
        <taxon>rosids</taxon>
        <taxon>fabids</taxon>
        <taxon>Fagales</taxon>
        <taxon>Myricaceae</taxon>
        <taxon>Morella</taxon>
    </lineage>
</organism>
<dbReference type="InterPro" id="IPR015403">
    <property type="entry name" value="Mon2/Sec7/BIG1-like_HDS"/>
</dbReference>
<dbReference type="InterPro" id="IPR023394">
    <property type="entry name" value="Sec7_C_sf"/>
</dbReference>
<dbReference type="FunFam" id="1.10.220.20:FF:000002">
    <property type="entry name" value="Brefeldin A-inhibited guanine nucleotide-exchange protein 1"/>
    <property type="match status" value="1"/>
</dbReference>
<dbReference type="PROSITE" id="PS50190">
    <property type="entry name" value="SEC7"/>
    <property type="match status" value="1"/>
</dbReference>
<dbReference type="InterPro" id="IPR000904">
    <property type="entry name" value="Sec7_dom"/>
</dbReference>
<keyword evidence="7" id="KW-0472">Membrane</keyword>
<dbReference type="CDD" id="cd00171">
    <property type="entry name" value="Sec7"/>
    <property type="match status" value="1"/>
</dbReference>
<evidence type="ECO:0000256" key="2">
    <source>
        <dbReference type="ARBA" id="ARBA00004514"/>
    </source>
</evidence>